<accession>U2PJR7</accession>
<feature type="transmembrane region" description="Helical" evidence="1">
    <location>
        <begin position="6"/>
        <end position="26"/>
    </location>
</feature>
<organism evidence="2 3">
    <name type="scientific">Levilactobacillus brevis ATCC 14869 = DSM 20054</name>
    <dbReference type="NCBI Taxonomy" id="649758"/>
    <lineage>
        <taxon>Bacteria</taxon>
        <taxon>Bacillati</taxon>
        <taxon>Bacillota</taxon>
        <taxon>Bacilli</taxon>
        <taxon>Lactobacillales</taxon>
        <taxon>Lactobacillaceae</taxon>
        <taxon>Levilactobacillus</taxon>
    </lineage>
</organism>
<protein>
    <submittedName>
        <fullName evidence="2">Uncharacterized protein</fullName>
    </submittedName>
</protein>
<comment type="caution">
    <text evidence="2">The sequence shown here is derived from an EMBL/GenBank/DDBJ whole genome shotgun (WGS) entry which is preliminary data.</text>
</comment>
<dbReference type="AlphaFoldDB" id="U2PJR7"/>
<evidence type="ECO:0000256" key="1">
    <source>
        <dbReference type="SAM" id="Phobius"/>
    </source>
</evidence>
<keyword evidence="1" id="KW-0812">Transmembrane</keyword>
<sequence>MERRSLANGSGFLFIVIIMKFSHFNFSLIKIELLKNVYTVALHI</sequence>
<keyword evidence="1" id="KW-1133">Transmembrane helix</keyword>
<gene>
    <name evidence="2" type="ORF">HMPREF0495_00949</name>
</gene>
<keyword evidence="1" id="KW-0472">Membrane</keyword>
<dbReference type="HOGENOM" id="CLU_3217740_0_0_9"/>
<dbReference type="EMBL" id="AWVK01000035">
    <property type="protein sequence ID" value="ERK44401.1"/>
    <property type="molecule type" value="Genomic_DNA"/>
</dbReference>
<dbReference type="Proteomes" id="UP000016644">
    <property type="component" value="Unassembled WGS sequence"/>
</dbReference>
<evidence type="ECO:0000313" key="2">
    <source>
        <dbReference type="EMBL" id="ERK44401.1"/>
    </source>
</evidence>
<proteinExistence type="predicted"/>
<evidence type="ECO:0000313" key="3">
    <source>
        <dbReference type="Proteomes" id="UP000016644"/>
    </source>
</evidence>
<reference evidence="2 3" key="1">
    <citation type="submission" date="2013-06" db="EMBL/GenBank/DDBJ databases">
        <authorList>
            <person name="Weinstock G."/>
            <person name="Sodergren E."/>
            <person name="Lobos E.A."/>
            <person name="Fulton L."/>
            <person name="Fulton R."/>
            <person name="Courtney L."/>
            <person name="Fronick C."/>
            <person name="O'Laughlin M."/>
            <person name="Godfrey J."/>
            <person name="Wilson R.M."/>
            <person name="Miner T."/>
            <person name="Farmer C."/>
            <person name="Delehaunty K."/>
            <person name="Cordes M."/>
            <person name="Minx P."/>
            <person name="Tomlinson C."/>
            <person name="Chen J."/>
            <person name="Wollam A."/>
            <person name="Pepin K.H."/>
            <person name="Bhonagiri V."/>
            <person name="Zhang X."/>
            <person name="Warren W."/>
            <person name="Mitreva M."/>
            <person name="Mardis E.R."/>
            <person name="Wilson R.K."/>
        </authorList>
    </citation>
    <scope>NUCLEOTIDE SEQUENCE [LARGE SCALE GENOMIC DNA]</scope>
    <source>
        <strain evidence="2 3">ATCC 14869</strain>
    </source>
</reference>
<name>U2PJR7_LEVBR</name>